<evidence type="ECO:0000313" key="7">
    <source>
        <dbReference type="Proteomes" id="UP001152130"/>
    </source>
</evidence>
<feature type="region of interest" description="Disordered" evidence="5">
    <location>
        <begin position="200"/>
        <end position="222"/>
    </location>
</feature>
<evidence type="ECO:0000256" key="3">
    <source>
        <dbReference type="ARBA" id="ARBA00021321"/>
    </source>
</evidence>
<dbReference type="InterPro" id="IPR028160">
    <property type="entry name" value="Slx9-like"/>
</dbReference>
<dbReference type="GO" id="GO:0005730">
    <property type="term" value="C:nucleolus"/>
    <property type="evidence" value="ECO:0007669"/>
    <property type="project" value="UniProtKB-SubCell"/>
</dbReference>
<accession>A0A9W8PXY9</accession>
<feature type="compositionally biased region" description="Basic and acidic residues" evidence="5">
    <location>
        <begin position="202"/>
        <end position="215"/>
    </location>
</feature>
<keyword evidence="4" id="KW-0539">Nucleus</keyword>
<comment type="similarity">
    <text evidence="2">Belongs to the SLX9 family.</text>
</comment>
<evidence type="ECO:0000256" key="2">
    <source>
        <dbReference type="ARBA" id="ARBA00011022"/>
    </source>
</evidence>
<name>A0A9W8PXY9_9HYPO</name>
<evidence type="ECO:0000313" key="6">
    <source>
        <dbReference type="EMBL" id="KAJ4020521.1"/>
    </source>
</evidence>
<keyword evidence="7" id="KW-1185">Reference proteome</keyword>
<dbReference type="Proteomes" id="UP001152130">
    <property type="component" value="Unassembled WGS sequence"/>
</dbReference>
<proteinExistence type="inferred from homology"/>
<comment type="subcellular location">
    <subcellularLocation>
        <location evidence="1">Nucleus</location>
        <location evidence="1">Nucleolus</location>
    </subcellularLocation>
</comment>
<evidence type="ECO:0000256" key="5">
    <source>
        <dbReference type="SAM" id="MobiDB-lite"/>
    </source>
</evidence>
<sequence>MQGLEFIRQNSSAPPYRLGVPHHLGEAPLTENVSIKSSTPTIPNSPYIIHPPPQQHKMAPVPPGLKKPSARTLRHQRVTGQIHPQAPQKVFRDDAAVTDDFLSTKRDKRLIKHSSFVSRIQSARVSKSAKRRRPSKKLATTLDSLADALPELEEADAEQQGKIRHKSLKSKRGALKKKERVVKGEMERFGVNMATLAAQQKSVEDEKMAEEKKDAPAPAPTANRWAALRGYISSTMEQNPAFAEKQ</sequence>
<reference evidence="6" key="1">
    <citation type="submission" date="2022-10" db="EMBL/GenBank/DDBJ databases">
        <title>Fusarium specimens isolated from Avocado Roots.</title>
        <authorList>
            <person name="Stajich J."/>
            <person name="Roper C."/>
            <person name="Heimlech-Rivalta G."/>
        </authorList>
    </citation>
    <scope>NUCLEOTIDE SEQUENCE</scope>
    <source>
        <strain evidence="6">CF00143</strain>
    </source>
</reference>
<gene>
    <name evidence="6" type="ORF">NW766_002008</name>
</gene>
<dbReference type="GO" id="GO:0030686">
    <property type="term" value="C:90S preribosome"/>
    <property type="evidence" value="ECO:0007669"/>
    <property type="project" value="InterPro"/>
</dbReference>
<dbReference type="AlphaFoldDB" id="A0A9W8PXY9"/>
<feature type="region of interest" description="Disordered" evidence="5">
    <location>
        <begin position="156"/>
        <end position="175"/>
    </location>
</feature>
<comment type="caution">
    <text evidence="6">The sequence shown here is derived from an EMBL/GenBank/DDBJ whole genome shotgun (WGS) entry which is preliminary data.</text>
</comment>
<dbReference type="GO" id="GO:0030688">
    <property type="term" value="C:preribosome, small subunit precursor"/>
    <property type="evidence" value="ECO:0007669"/>
    <property type="project" value="InterPro"/>
</dbReference>
<evidence type="ECO:0000256" key="4">
    <source>
        <dbReference type="ARBA" id="ARBA00023242"/>
    </source>
</evidence>
<dbReference type="EMBL" id="JAPDHF010000003">
    <property type="protein sequence ID" value="KAJ4020521.1"/>
    <property type="molecule type" value="Genomic_DNA"/>
</dbReference>
<feature type="compositionally biased region" description="Basic residues" evidence="5">
    <location>
        <begin position="162"/>
        <end position="175"/>
    </location>
</feature>
<dbReference type="GO" id="GO:0000462">
    <property type="term" value="P:maturation of SSU-rRNA from tricistronic rRNA transcript (SSU-rRNA, 5.8S rRNA, LSU-rRNA)"/>
    <property type="evidence" value="ECO:0007669"/>
    <property type="project" value="InterPro"/>
</dbReference>
<protein>
    <recommendedName>
        <fullName evidence="3">Ribosome biogenesis protein SLX9</fullName>
    </recommendedName>
</protein>
<dbReference type="Pfam" id="PF15341">
    <property type="entry name" value="SLX9"/>
    <property type="match status" value="1"/>
</dbReference>
<evidence type="ECO:0000256" key="1">
    <source>
        <dbReference type="ARBA" id="ARBA00004604"/>
    </source>
</evidence>
<organism evidence="6 7">
    <name type="scientific">Fusarium irregulare</name>
    <dbReference type="NCBI Taxonomy" id="2494466"/>
    <lineage>
        <taxon>Eukaryota</taxon>
        <taxon>Fungi</taxon>
        <taxon>Dikarya</taxon>
        <taxon>Ascomycota</taxon>
        <taxon>Pezizomycotina</taxon>
        <taxon>Sordariomycetes</taxon>
        <taxon>Hypocreomycetidae</taxon>
        <taxon>Hypocreales</taxon>
        <taxon>Nectriaceae</taxon>
        <taxon>Fusarium</taxon>
        <taxon>Fusarium incarnatum-equiseti species complex</taxon>
    </lineage>
</organism>